<reference evidence="2" key="1">
    <citation type="submission" date="2016-10" db="EMBL/GenBank/DDBJ databases">
        <authorList>
            <person name="Varghese N."/>
        </authorList>
    </citation>
    <scope>NUCLEOTIDE SEQUENCE [LARGE SCALE GENOMIC DNA]</scope>
    <source>
        <strain evidence="2">DSM 24868</strain>
    </source>
</reference>
<gene>
    <name evidence="1" type="ORF">SAMN05421637_2430</name>
</gene>
<evidence type="ECO:0000313" key="1">
    <source>
        <dbReference type="EMBL" id="SEJ61987.1"/>
    </source>
</evidence>
<dbReference type="EMBL" id="FNZI01000006">
    <property type="protein sequence ID" value="SEJ61987.1"/>
    <property type="molecule type" value="Genomic_DNA"/>
</dbReference>
<name>A0A1H7ADK4_9MICO</name>
<evidence type="ECO:0000313" key="2">
    <source>
        <dbReference type="Proteomes" id="UP000183315"/>
    </source>
</evidence>
<protein>
    <submittedName>
        <fullName evidence="1">Uncharacterized protein</fullName>
    </submittedName>
</protein>
<accession>A0A1H7ADK4</accession>
<dbReference type="AlphaFoldDB" id="A0A1H7ADK4"/>
<dbReference type="STRING" id="1043493.SAMN05421637_2430"/>
<dbReference type="Proteomes" id="UP000183315">
    <property type="component" value="Unassembled WGS sequence"/>
</dbReference>
<sequence length="149" mass="15820">MTAAVVVIAYFGLWEAPARTPTHELELRGDPVAVAEVAVETHGWWTVCVTGTIPGGDDMDAERVAVVLPSTWTAHVSGVLPRIFLVGVDTEVRDRASGAVLRDQYEATVEGVELGLSNPDEAAVIEAWTDRCGEADGYVAMVPATSLAE</sequence>
<proteinExistence type="predicted"/>
<organism evidence="1 2">
    <name type="scientific">Demequina mangrovi</name>
    <dbReference type="NCBI Taxonomy" id="1043493"/>
    <lineage>
        <taxon>Bacteria</taxon>
        <taxon>Bacillati</taxon>
        <taxon>Actinomycetota</taxon>
        <taxon>Actinomycetes</taxon>
        <taxon>Micrococcales</taxon>
        <taxon>Demequinaceae</taxon>
        <taxon>Demequina</taxon>
    </lineage>
</organism>
<dbReference type="RefSeq" id="WP_042215748.1">
    <property type="nucleotide sequence ID" value="NZ_BBLU01000014.1"/>
</dbReference>
<dbReference type="OrthoDB" id="5144727at2"/>
<keyword evidence="2" id="KW-1185">Reference proteome</keyword>